<dbReference type="AlphaFoldDB" id="A0A543F6E8"/>
<dbReference type="InterPro" id="IPR011008">
    <property type="entry name" value="Dimeric_a/b-barrel"/>
</dbReference>
<protein>
    <submittedName>
        <fullName evidence="2">Antibiotic biosynthesis monooxygenase</fullName>
    </submittedName>
</protein>
<dbReference type="Proteomes" id="UP000316331">
    <property type="component" value="Unassembled WGS sequence"/>
</dbReference>
<dbReference type="SUPFAM" id="SSF54909">
    <property type="entry name" value="Dimeric alpha+beta barrel"/>
    <property type="match status" value="1"/>
</dbReference>
<dbReference type="GO" id="GO:0004497">
    <property type="term" value="F:monooxygenase activity"/>
    <property type="evidence" value="ECO:0007669"/>
    <property type="project" value="UniProtKB-KW"/>
</dbReference>
<accession>A0A543F6E8</accession>
<organism evidence="2 3">
    <name type="scientific">Nocardia bhagyanarayanae</name>
    <dbReference type="NCBI Taxonomy" id="1215925"/>
    <lineage>
        <taxon>Bacteria</taxon>
        <taxon>Bacillati</taxon>
        <taxon>Actinomycetota</taxon>
        <taxon>Actinomycetes</taxon>
        <taxon>Mycobacteriales</taxon>
        <taxon>Nocardiaceae</taxon>
        <taxon>Nocardia</taxon>
    </lineage>
</organism>
<dbReference type="EMBL" id="VFPG01000001">
    <property type="protein sequence ID" value="TQM29407.1"/>
    <property type="molecule type" value="Genomic_DNA"/>
</dbReference>
<name>A0A543F6E8_9NOCA</name>
<evidence type="ECO:0000313" key="3">
    <source>
        <dbReference type="Proteomes" id="UP000316331"/>
    </source>
</evidence>
<reference evidence="2 3" key="1">
    <citation type="submission" date="2019-06" db="EMBL/GenBank/DDBJ databases">
        <title>Sequencing the genomes of 1000 actinobacteria strains.</title>
        <authorList>
            <person name="Klenk H.-P."/>
        </authorList>
    </citation>
    <scope>NUCLEOTIDE SEQUENCE [LARGE SCALE GENOMIC DNA]</scope>
    <source>
        <strain evidence="2 3">DSM 103495</strain>
    </source>
</reference>
<comment type="caution">
    <text evidence="2">The sequence shown here is derived from an EMBL/GenBank/DDBJ whole genome shotgun (WGS) entry which is preliminary data.</text>
</comment>
<dbReference type="Pfam" id="PF03992">
    <property type="entry name" value="ABM"/>
    <property type="match status" value="1"/>
</dbReference>
<gene>
    <name evidence="2" type="ORF">FB390_1009</name>
</gene>
<keyword evidence="2" id="KW-0560">Oxidoreductase</keyword>
<feature type="domain" description="ABM" evidence="1">
    <location>
        <begin position="23"/>
        <end position="81"/>
    </location>
</feature>
<evidence type="ECO:0000259" key="1">
    <source>
        <dbReference type="Pfam" id="PF03992"/>
    </source>
</evidence>
<evidence type="ECO:0000313" key="2">
    <source>
        <dbReference type="EMBL" id="TQM29407.1"/>
    </source>
</evidence>
<dbReference type="InterPro" id="IPR007138">
    <property type="entry name" value="ABM_dom"/>
</dbReference>
<proteinExistence type="predicted"/>
<keyword evidence="3" id="KW-1185">Reference proteome</keyword>
<sequence>MYRWRHRALPRAERGWIVFARSTTIHAQPTAIEAGIAHVRDEVMPALEGMPGCIGLSLLVDRGSGRCIITTAWETEQAMRDSAVRVRPIRERAAETFRGNAEVEEWEIAVLHRDHRSQEGACVRAVWVEGDPNRADAAIEGYKSRALPGMEELEGFCSASLMVHRASGRGVSCTTFDSADAMDRNREQAKRIREANTRNMGLRVTDVAEFELALAHLRVPELV</sequence>
<keyword evidence="2" id="KW-0503">Monooxygenase</keyword>
<dbReference type="Gene3D" id="3.30.70.100">
    <property type="match status" value="2"/>
</dbReference>